<feature type="compositionally biased region" description="Acidic residues" evidence="1">
    <location>
        <begin position="86"/>
        <end position="103"/>
    </location>
</feature>
<dbReference type="Proteomes" id="UP001434883">
    <property type="component" value="Unassembled WGS sequence"/>
</dbReference>
<evidence type="ECO:0000313" key="3">
    <source>
        <dbReference type="Proteomes" id="UP001434883"/>
    </source>
</evidence>
<reference evidence="2 3" key="1">
    <citation type="submission" date="2021-06" db="EMBL/GenBank/DDBJ databases">
        <authorList>
            <person name="Palmer J.M."/>
        </authorList>
    </citation>
    <scope>NUCLEOTIDE SEQUENCE [LARGE SCALE GENOMIC DNA]</scope>
    <source>
        <strain evidence="2 3">XC_2019</strain>
        <tissue evidence="2">Muscle</tissue>
    </source>
</reference>
<evidence type="ECO:0000256" key="1">
    <source>
        <dbReference type="SAM" id="MobiDB-lite"/>
    </source>
</evidence>
<sequence>NNKCNSALSVNEHGGHVLCRIVLLLQKNTFKLVMRQVLAVTAASVPSSVRLCIPNIMSVCCRPIRPEPHGRGGASQHGQADSPLPEQDEEILGSDDDEQEDPNDYCRGRSSLVLQISYLWPICLFWIKLLDW</sequence>
<protein>
    <submittedName>
        <fullName evidence="2">Uncharacterized protein</fullName>
    </submittedName>
</protein>
<feature type="region of interest" description="Disordered" evidence="1">
    <location>
        <begin position="67"/>
        <end position="104"/>
    </location>
</feature>
<organism evidence="2 3">
    <name type="scientific">Xenoophorus captivus</name>
    <dbReference type="NCBI Taxonomy" id="1517983"/>
    <lineage>
        <taxon>Eukaryota</taxon>
        <taxon>Metazoa</taxon>
        <taxon>Chordata</taxon>
        <taxon>Craniata</taxon>
        <taxon>Vertebrata</taxon>
        <taxon>Euteleostomi</taxon>
        <taxon>Actinopterygii</taxon>
        <taxon>Neopterygii</taxon>
        <taxon>Teleostei</taxon>
        <taxon>Neoteleostei</taxon>
        <taxon>Acanthomorphata</taxon>
        <taxon>Ovalentaria</taxon>
        <taxon>Atherinomorphae</taxon>
        <taxon>Cyprinodontiformes</taxon>
        <taxon>Goodeidae</taxon>
        <taxon>Xenoophorus</taxon>
    </lineage>
</organism>
<dbReference type="EMBL" id="JAHRIN010026365">
    <property type="protein sequence ID" value="MEQ2200685.1"/>
    <property type="molecule type" value="Genomic_DNA"/>
</dbReference>
<proteinExistence type="predicted"/>
<gene>
    <name evidence="2" type="ORF">XENOCAPTIV_001637</name>
</gene>
<name>A0ABV0QXV8_9TELE</name>
<evidence type="ECO:0000313" key="2">
    <source>
        <dbReference type="EMBL" id="MEQ2200685.1"/>
    </source>
</evidence>
<keyword evidence="3" id="KW-1185">Reference proteome</keyword>
<accession>A0ABV0QXV8</accession>
<comment type="caution">
    <text evidence="2">The sequence shown here is derived from an EMBL/GenBank/DDBJ whole genome shotgun (WGS) entry which is preliminary data.</text>
</comment>
<feature type="non-terminal residue" evidence="2">
    <location>
        <position position="1"/>
    </location>
</feature>